<dbReference type="STRING" id="1798474.A2118_03920"/>
<reference evidence="1 2" key="1">
    <citation type="journal article" date="2016" name="Nat. Commun.">
        <title>Thousands of microbial genomes shed light on interconnected biogeochemical processes in an aquifer system.</title>
        <authorList>
            <person name="Anantharaman K."/>
            <person name="Brown C.T."/>
            <person name="Hug L.A."/>
            <person name="Sharon I."/>
            <person name="Castelle C.J."/>
            <person name="Probst A.J."/>
            <person name="Thomas B.C."/>
            <person name="Singh A."/>
            <person name="Wilkins M.J."/>
            <person name="Karaoz U."/>
            <person name="Brodie E.L."/>
            <person name="Williams K.H."/>
            <person name="Hubbard S.S."/>
            <person name="Banfield J.F."/>
        </authorList>
    </citation>
    <scope>NUCLEOTIDE SEQUENCE [LARGE SCALE GENOMIC DNA]</scope>
</reference>
<dbReference type="AlphaFoldDB" id="A0A1F6BUB5"/>
<evidence type="ECO:0000313" key="2">
    <source>
        <dbReference type="Proteomes" id="UP000179014"/>
    </source>
</evidence>
<name>A0A1F6BUB5_9BACT</name>
<sequence length="107" mass="11878">MLQRFHVTEDGEIKVLPYNPEKRLGCKFLYFKSSDSELLVVGRKDMKHKDLLLAYESLKGSVDKTTLKGAGEIGFSDGSVGSWHSAGFGLNTAPELRNHISKLLARP</sequence>
<proteinExistence type="predicted"/>
<dbReference type="Proteomes" id="UP000179014">
    <property type="component" value="Unassembled WGS sequence"/>
</dbReference>
<protein>
    <submittedName>
        <fullName evidence="1">Uncharacterized protein</fullName>
    </submittedName>
</protein>
<dbReference type="EMBL" id="MFKN01000029">
    <property type="protein sequence ID" value="OGG40534.1"/>
    <property type="molecule type" value="Genomic_DNA"/>
</dbReference>
<comment type="caution">
    <text evidence="1">The sequence shown here is derived from an EMBL/GenBank/DDBJ whole genome shotgun (WGS) entry which is preliminary data.</text>
</comment>
<organism evidence="1 2">
    <name type="scientific">Candidatus Kaiserbacteria bacterium GWA2_50_9</name>
    <dbReference type="NCBI Taxonomy" id="1798474"/>
    <lineage>
        <taxon>Bacteria</taxon>
        <taxon>Candidatus Kaiseribacteriota</taxon>
    </lineage>
</organism>
<accession>A0A1F6BUB5</accession>
<evidence type="ECO:0000313" key="1">
    <source>
        <dbReference type="EMBL" id="OGG40534.1"/>
    </source>
</evidence>
<gene>
    <name evidence="1" type="ORF">A2118_03920</name>
</gene>